<dbReference type="AlphaFoldDB" id="A0A1F6W175"/>
<dbReference type="SFLD" id="SFLDG01129">
    <property type="entry name" value="C1.5:_HAD__Beta-PGM__Phosphata"/>
    <property type="match status" value="1"/>
</dbReference>
<dbReference type="InterPro" id="IPR006439">
    <property type="entry name" value="HAD-SF_hydro_IA"/>
</dbReference>
<dbReference type="STRING" id="1801756.A3C67_02630"/>
<dbReference type="InterPro" id="IPR023198">
    <property type="entry name" value="PGP-like_dom2"/>
</dbReference>
<dbReference type="SUPFAM" id="SSF56784">
    <property type="entry name" value="HAD-like"/>
    <property type="match status" value="1"/>
</dbReference>
<dbReference type="SFLD" id="SFLDS00003">
    <property type="entry name" value="Haloacid_Dehalogenase"/>
    <property type="match status" value="1"/>
</dbReference>
<dbReference type="Proteomes" id="UP000179275">
    <property type="component" value="Unassembled WGS sequence"/>
</dbReference>
<comment type="caution">
    <text evidence="1">The sequence shown here is derived from an EMBL/GenBank/DDBJ whole genome shotgun (WGS) entry which is preliminary data.</text>
</comment>
<name>A0A1F6W175_9BACT</name>
<evidence type="ECO:0000313" key="1">
    <source>
        <dbReference type="EMBL" id="OGI75663.1"/>
    </source>
</evidence>
<dbReference type="InterPro" id="IPR023214">
    <property type="entry name" value="HAD_sf"/>
</dbReference>
<proteinExistence type="predicted"/>
<dbReference type="PANTHER" id="PTHR43611">
    <property type="entry name" value="ALPHA-D-GLUCOSE 1-PHOSPHATE PHOSPHATASE"/>
    <property type="match status" value="1"/>
</dbReference>
<gene>
    <name evidence="1" type="ORF">A3C67_02630</name>
</gene>
<dbReference type="Gene3D" id="1.10.150.240">
    <property type="entry name" value="Putative phosphatase, domain 2"/>
    <property type="match status" value="1"/>
</dbReference>
<sequence>MIKVIIFDADGVLIHSKRKFSILLAEKYGIPLEKTLPFFNGPFQDCLIGKADLKETISPYLSAWGWAKGVDAFLDFWFQAEHITDEELVKYVGELRRGGILCYLATNNEKYRFQYILEKIGFANSFDKTYSSAHLGDKKPNQEFFEKMMKDLNNMKKEEILFFDDDPKNIKGAKDFGINAELYTTFLDFKEKMKRYNLNHI</sequence>
<dbReference type="InterPro" id="IPR036412">
    <property type="entry name" value="HAD-like_sf"/>
</dbReference>
<protein>
    <recommendedName>
        <fullName evidence="3">FCP1 homology domain-containing protein</fullName>
    </recommendedName>
</protein>
<organism evidence="1 2">
    <name type="scientific">Candidatus Nomurabacteria bacterium RIFCSPHIGHO2_02_FULL_42_19</name>
    <dbReference type="NCBI Taxonomy" id="1801756"/>
    <lineage>
        <taxon>Bacteria</taxon>
        <taxon>Candidatus Nomuraibacteriota</taxon>
    </lineage>
</organism>
<accession>A0A1F6W175</accession>
<dbReference type="PANTHER" id="PTHR43611:SF3">
    <property type="entry name" value="FLAVIN MONONUCLEOTIDE HYDROLASE 1, CHLOROPLATIC"/>
    <property type="match status" value="1"/>
</dbReference>
<reference evidence="1 2" key="1">
    <citation type="journal article" date="2016" name="Nat. Commun.">
        <title>Thousands of microbial genomes shed light on interconnected biogeochemical processes in an aquifer system.</title>
        <authorList>
            <person name="Anantharaman K."/>
            <person name="Brown C.T."/>
            <person name="Hug L.A."/>
            <person name="Sharon I."/>
            <person name="Castelle C.J."/>
            <person name="Probst A.J."/>
            <person name="Thomas B.C."/>
            <person name="Singh A."/>
            <person name="Wilkins M.J."/>
            <person name="Karaoz U."/>
            <person name="Brodie E.L."/>
            <person name="Williams K.H."/>
            <person name="Hubbard S.S."/>
            <person name="Banfield J.F."/>
        </authorList>
    </citation>
    <scope>NUCLEOTIDE SEQUENCE [LARGE SCALE GENOMIC DNA]</scope>
</reference>
<dbReference type="EMBL" id="MFUG01000016">
    <property type="protein sequence ID" value="OGI75663.1"/>
    <property type="molecule type" value="Genomic_DNA"/>
</dbReference>
<evidence type="ECO:0008006" key="3">
    <source>
        <dbReference type="Google" id="ProtNLM"/>
    </source>
</evidence>
<evidence type="ECO:0000313" key="2">
    <source>
        <dbReference type="Proteomes" id="UP000179275"/>
    </source>
</evidence>
<dbReference type="NCBIfam" id="TIGR01509">
    <property type="entry name" value="HAD-SF-IA-v3"/>
    <property type="match status" value="1"/>
</dbReference>
<dbReference type="Pfam" id="PF00702">
    <property type="entry name" value="Hydrolase"/>
    <property type="match status" value="1"/>
</dbReference>
<dbReference type="Gene3D" id="3.40.50.1000">
    <property type="entry name" value="HAD superfamily/HAD-like"/>
    <property type="match status" value="1"/>
</dbReference>